<dbReference type="GO" id="GO:0004497">
    <property type="term" value="F:monooxygenase activity"/>
    <property type="evidence" value="ECO:0007669"/>
    <property type="project" value="UniProtKB-KW"/>
</dbReference>
<proteinExistence type="inferred from homology"/>
<dbReference type="Gene3D" id="3.50.50.60">
    <property type="entry name" value="FAD/NAD(P)-binding domain"/>
    <property type="match status" value="1"/>
</dbReference>
<dbReference type="GO" id="GO:0071949">
    <property type="term" value="F:FAD binding"/>
    <property type="evidence" value="ECO:0007669"/>
    <property type="project" value="InterPro"/>
</dbReference>
<keyword evidence="6" id="KW-0503">Monooxygenase</keyword>
<dbReference type="Pfam" id="PF01494">
    <property type="entry name" value="FAD_binding_3"/>
    <property type="match status" value="1"/>
</dbReference>
<dbReference type="PANTHER" id="PTHR47356">
    <property type="entry name" value="FAD-DEPENDENT MONOOXYGENASE ASQG-RELATED"/>
    <property type="match status" value="1"/>
</dbReference>
<evidence type="ECO:0000256" key="5">
    <source>
        <dbReference type="ARBA" id="ARBA00023002"/>
    </source>
</evidence>
<evidence type="ECO:0000256" key="2">
    <source>
        <dbReference type="ARBA" id="ARBA00007992"/>
    </source>
</evidence>
<keyword evidence="3" id="KW-0285">Flavoprotein</keyword>
<evidence type="ECO:0000256" key="4">
    <source>
        <dbReference type="ARBA" id="ARBA00022827"/>
    </source>
</evidence>
<reference evidence="8" key="1">
    <citation type="submission" date="2021-06" db="EMBL/GenBank/DDBJ databases">
        <title>Comparative genomics, transcriptomics and evolutionary studies reveal genomic signatures of adaptation to plant cell wall in hemibiotrophic fungi.</title>
        <authorList>
            <consortium name="DOE Joint Genome Institute"/>
            <person name="Baroncelli R."/>
            <person name="Diaz J.F."/>
            <person name="Benocci T."/>
            <person name="Peng M."/>
            <person name="Battaglia E."/>
            <person name="Haridas S."/>
            <person name="Andreopoulos W."/>
            <person name="Labutti K."/>
            <person name="Pangilinan J."/>
            <person name="Floch G.L."/>
            <person name="Makela M.R."/>
            <person name="Henrissat B."/>
            <person name="Grigoriev I.V."/>
            <person name="Crouch J.A."/>
            <person name="De Vries R.P."/>
            <person name="Sukno S.A."/>
            <person name="Thon M.R."/>
        </authorList>
    </citation>
    <scope>NUCLEOTIDE SEQUENCE</scope>
    <source>
        <strain evidence="8">MAFF235873</strain>
    </source>
</reference>
<comment type="caution">
    <text evidence="8">The sequence shown here is derived from an EMBL/GenBank/DDBJ whole genome shotgun (WGS) entry which is preliminary data.</text>
</comment>
<gene>
    <name evidence="8" type="ORF">LX32DRAFT_570121</name>
</gene>
<feature type="domain" description="FAD-binding" evidence="7">
    <location>
        <begin position="7"/>
        <end position="345"/>
    </location>
</feature>
<sequence>MAAAASPVIVVGGGPVGMTAAHALSRAGIDFILLESRSTIVLDAGSNLVLSPTGLRALSQFGILPALNKVSSPLAKFRRFDHQRRDIGDTLFFTYVQQNHGEFPRVISRHDLMQVLWDALPAETASKLHTNKKVSHIRTTETGVVVHCADGTSYLGSMVIGADGTYSSVRKYIDAMVSQDETKDEAAEKTAEKEAPFLTTYRCLWVRFPMLPGVVAGDASESHGPVATTQYFAGEETAVVGVYEKLEEPTRHPRRWTADDEAAFVDKWGHLPLTNGDSLTLREAYAQKQQSGLVNLEEGVAPNWNHGGRAVLVGDAAHKFTPSTGAGCNNGIIDVVVLANKLNQAFASSKVPSTDELATAFHDYQNTRQEAVASSCRLSGNATATATWDTFLLKILDLYILSSQLVQRFFVSRIASIAASAPVFNYIEGKEEIKGAVPWACAIPSGQPQK</sequence>
<keyword evidence="4" id="KW-0274">FAD</keyword>
<protein>
    <submittedName>
        <fullName evidence="8">FAD/NAD(P)-binding domain-containing protein</fullName>
    </submittedName>
</protein>
<dbReference type="PANTHER" id="PTHR47356:SF2">
    <property type="entry name" value="FAD-BINDING DOMAIN-CONTAINING PROTEIN-RELATED"/>
    <property type="match status" value="1"/>
</dbReference>
<evidence type="ECO:0000256" key="1">
    <source>
        <dbReference type="ARBA" id="ARBA00001974"/>
    </source>
</evidence>
<dbReference type="PRINTS" id="PR00420">
    <property type="entry name" value="RNGMNOXGNASE"/>
</dbReference>
<comment type="cofactor">
    <cofactor evidence="1">
        <name>FAD</name>
        <dbReference type="ChEBI" id="CHEBI:57692"/>
    </cofactor>
</comment>
<evidence type="ECO:0000259" key="7">
    <source>
        <dbReference type="Pfam" id="PF01494"/>
    </source>
</evidence>
<comment type="similarity">
    <text evidence="2">Belongs to the paxM FAD-dependent monooxygenase family.</text>
</comment>
<name>A0AAD9LXB1_9PEZI</name>
<keyword evidence="9" id="KW-1185">Reference proteome</keyword>
<evidence type="ECO:0000256" key="6">
    <source>
        <dbReference type="ARBA" id="ARBA00023033"/>
    </source>
</evidence>
<dbReference type="InterPro" id="IPR002938">
    <property type="entry name" value="FAD-bd"/>
</dbReference>
<keyword evidence="5" id="KW-0560">Oxidoreductase</keyword>
<dbReference type="EMBL" id="MU842969">
    <property type="protein sequence ID" value="KAK2024282.1"/>
    <property type="molecule type" value="Genomic_DNA"/>
</dbReference>
<dbReference type="AlphaFoldDB" id="A0AAD9LXB1"/>
<dbReference type="InterPro" id="IPR050562">
    <property type="entry name" value="FAD_mOase_fung"/>
</dbReference>
<evidence type="ECO:0000313" key="8">
    <source>
        <dbReference type="EMBL" id="KAK2024282.1"/>
    </source>
</evidence>
<dbReference type="Proteomes" id="UP001232148">
    <property type="component" value="Unassembled WGS sequence"/>
</dbReference>
<dbReference type="InterPro" id="IPR036188">
    <property type="entry name" value="FAD/NAD-bd_sf"/>
</dbReference>
<evidence type="ECO:0000256" key="3">
    <source>
        <dbReference type="ARBA" id="ARBA00022630"/>
    </source>
</evidence>
<evidence type="ECO:0000313" key="9">
    <source>
        <dbReference type="Proteomes" id="UP001232148"/>
    </source>
</evidence>
<dbReference type="SUPFAM" id="SSF51905">
    <property type="entry name" value="FAD/NAD(P)-binding domain"/>
    <property type="match status" value="1"/>
</dbReference>
<accession>A0AAD9LXB1</accession>
<organism evidence="8 9">
    <name type="scientific">Colletotrichum zoysiae</name>
    <dbReference type="NCBI Taxonomy" id="1216348"/>
    <lineage>
        <taxon>Eukaryota</taxon>
        <taxon>Fungi</taxon>
        <taxon>Dikarya</taxon>
        <taxon>Ascomycota</taxon>
        <taxon>Pezizomycotina</taxon>
        <taxon>Sordariomycetes</taxon>
        <taxon>Hypocreomycetidae</taxon>
        <taxon>Glomerellales</taxon>
        <taxon>Glomerellaceae</taxon>
        <taxon>Colletotrichum</taxon>
        <taxon>Colletotrichum graminicola species complex</taxon>
    </lineage>
</organism>